<comment type="caution">
    <text evidence="1">The sequence shown here is derived from an EMBL/GenBank/DDBJ whole genome shotgun (WGS) entry which is preliminary data.</text>
</comment>
<accession>A0ABX5GWZ0</accession>
<name>A0ABX5GWZ0_9GAMM</name>
<evidence type="ECO:0000313" key="2">
    <source>
        <dbReference type="Proteomes" id="UP000241190"/>
    </source>
</evidence>
<dbReference type="RefSeq" id="WP_107180345.1">
    <property type="nucleotide sequence ID" value="NZ_PYOP01000003.1"/>
</dbReference>
<evidence type="ECO:0008006" key="3">
    <source>
        <dbReference type="Google" id="ProtNLM"/>
    </source>
</evidence>
<dbReference type="EMBL" id="PYOP01000003">
    <property type="protein sequence ID" value="PSW99376.1"/>
    <property type="molecule type" value="Genomic_DNA"/>
</dbReference>
<proteinExistence type="predicted"/>
<protein>
    <recommendedName>
        <fullName evidence="3">DUF4393 domain-containing protein</fullName>
    </recommendedName>
</protein>
<organism evidence="1 2">
    <name type="scientific">Photobacterium iliopiscarium</name>
    <dbReference type="NCBI Taxonomy" id="56192"/>
    <lineage>
        <taxon>Bacteria</taxon>
        <taxon>Pseudomonadati</taxon>
        <taxon>Pseudomonadota</taxon>
        <taxon>Gammaproteobacteria</taxon>
        <taxon>Vibrionales</taxon>
        <taxon>Vibrionaceae</taxon>
        <taxon>Photobacterium</taxon>
    </lineage>
</organism>
<dbReference type="Proteomes" id="UP000241190">
    <property type="component" value="Unassembled WGS sequence"/>
</dbReference>
<reference evidence="1 2" key="1">
    <citation type="submission" date="2018-03" db="EMBL/GenBank/DDBJ databases">
        <title>Whole genome sequencing of Histamine producing bacteria.</title>
        <authorList>
            <person name="Butler K."/>
        </authorList>
    </citation>
    <scope>NUCLEOTIDE SEQUENCE [LARGE SCALE GENOMIC DNA]</scope>
    <source>
        <strain evidence="1 2">ATCC 51761</strain>
    </source>
</reference>
<keyword evidence="2" id="KW-1185">Reference proteome</keyword>
<sequence>MKKVEIELYSNIEPVGDKVHRIVDTVASLIPCGSSILKSLVSAPFEHRLEKWTFEVTDALNQLIDDYGKTLEELQNNQQFIDFILNLSQSATKTSQQEKIDYLKTALINSALHEFDDKDEYNYFLNILDSFSAAHIRVLLKYNGVVAGLNSEKEHLKEFADYESKKHIYEQVLSDLVSRELILAVPDNSFGLQVYRSATANKLIKLLEKPNK</sequence>
<evidence type="ECO:0000313" key="1">
    <source>
        <dbReference type="EMBL" id="PSW99376.1"/>
    </source>
</evidence>
<gene>
    <name evidence="1" type="ORF">C9J52_03205</name>
</gene>